<accession>A0A9P6A661</accession>
<feature type="chain" id="PRO_5040128543" evidence="2">
    <location>
        <begin position="19"/>
        <end position="250"/>
    </location>
</feature>
<organism evidence="3 4">
    <name type="scientific">Pleurotus eryngii</name>
    <name type="common">Boletus of the steppes</name>
    <dbReference type="NCBI Taxonomy" id="5323"/>
    <lineage>
        <taxon>Eukaryota</taxon>
        <taxon>Fungi</taxon>
        <taxon>Dikarya</taxon>
        <taxon>Basidiomycota</taxon>
        <taxon>Agaricomycotina</taxon>
        <taxon>Agaricomycetes</taxon>
        <taxon>Agaricomycetidae</taxon>
        <taxon>Agaricales</taxon>
        <taxon>Pleurotineae</taxon>
        <taxon>Pleurotaceae</taxon>
        <taxon>Pleurotus</taxon>
    </lineage>
</organism>
<feature type="signal peptide" evidence="2">
    <location>
        <begin position="1"/>
        <end position="18"/>
    </location>
</feature>
<feature type="transmembrane region" description="Helical" evidence="1">
    <location>
        <begin position="173"/>
        <end position="195"/>
    </location>
</feature>
<keyword evidence="1" id="KW-1133">Transmembrane helix</keyword>
<dbReference type="AlphaFoldDB" id="A0A9P6A661"/>
<sequence>MKFAILECLIIGVGLVASSPLRVIMVSSSSSEVTAHLRFGYPVAHAHAENNVVTLSNGAAVAGTRQQFGAGRRPSCRFRQKAVGLSNSFRKALGLPPIEGHPKPDSEIHGGVIRIVPFIGTPPNFMAAPGSGEIYPHHRHGHGHHHHQVGQDVTFFTRLHYSLTALSPWEGRVMAFVLGCGIGVLLRMLWVLAVISYRSIRGSKDEEEYVVEYLDAEEIFTAPPDYTLAEEKVPLITNTNTDNDVKTPVA</sequence>
<dbReference type="Proteomes" id="UP000807025">
    <property type="component" value="Unassembled WGS sequence"/>
</dbReference>
<reference evidence="3" key="1">
    <citation type="submission" date="2020-11" db="EMBL/GenBank/DDBJ databases">
        <authorList>
            <consortium name="DOE Joint Genome Institute"/>
            <person name="Ahrendt S."/>
            <person name="Riley R."/>
            <person name="Andreopoulos W."/>
            <person name="Labutti K."/>
            <person name="Pangilinan J."/>
            <person name="Ruiz-Duenas F.J."/>
            <person name="Barrasa J.M."/>
            <person name="Sanchez-Garcia M."/>
            <person name="Camarero S."/>
            <person name="Miyauchi S."/>
            <person name="Serrano A."/>
            <person name="Linde D."/>
            <person name="Babiker R."/>
            <person name="Drula E."/>
            <person name="Ayuso-Fernandez I."/>
            <person name="Pacheco R."/>
            <person name="Padilla G."/>
            <person name="Ferreira P."/>
            <person name="Barriuso J."/>
            <person name="Kellner H."/>
            <person name="Castanera R."/>
            <person name="Alfaro M."/>
            <person name="Ramirez L."/>
            <person name="Pisabarro A.G."/>
            <person name="Kuo A."/>
            <person name="Tritt A."/>
            <person name="Lipzen A."/>
            <person name="He G."/>
            <person name="Yan M."/>
            <person name="Ng V."/>
            <person name="Cullen D."/>
            <person name="Martin F."/>
            <person name="Rosso M.-N."/>
            <person name="Henrissat B."/>
            <person name="Hibbett D."/>
            <person name="Martinez A.T."/>
            <person name="Grigoriev I.V."/>
        </authorList>
    </citation>
    <scope>NUCLEOTIDE SEQUENCE</scope>
    <source>
        <strain evidence="3">ATCC 90797</strain>
    </source>
</reference>
<proteinExistence type="predicted"/>
<dbReference type="EMBL" id="MU154540">
    <property type="protein sequence ID" value="KAF9497911.1"/>
    <property type="molecule type" value="Genomic_DNA"/>
</dbReference>
<dbReference type="OrthoDB" id="3233375at2759"/>
<protein>
    <submittedName>
        <fullName evidence="3">Uncharacterized protein</fullName>
    </submittedName>
</protein>
<keyword evidence="2" id="KW-0732">Signal</keyword>
<keyword evidence="4" id="KW-1185">Reference proteome</keyword>
<evidence type="ECO:0000256" key="1">
    <source>
        <dbReference type="SAM" id="Phobius"/>
    </source>
</evidence>
<evidence type="ECO:0000313" key="4">
    <source>
        <dbReference type="Proteomes" id="UP000807025"/>
    </source>
</evidence>
<keyword evidence="1" id="KW-0472">Membrane</keyword>
<keyword evidence="1" id="KW-0812">Transmembrane</keyword>
<evidence type="ECO:0000313" key="3">
    <source>
        <dbReference type="EMBL" id="KAF9497911.1"/>
    </source>
</evidence>
<evidence type="ECO:0000256" key="2">
    <source>
        <dbReference type="SAM" id="SignalP"/>
    </source>
</evidence>
<gene>
    <name evidence="3" type="ORF">BDN71DRAFT_1429099</name>
</gene>
<name>A0A9P6A661_PLEER</name>
<comment type="caution">
    <text evidence="3">The sequence shown here is derived from an EMBL/GenBank/DDBJ whole genome shotgun (WGS) entry which is preliminary data.</text>
</comment>